<dbReference type="InterPro" id="IPR007577">
    <property type="entry name" value="GlycoTrfase_DXD_sugar-bd_CS"/>
</dbReference>
<feature type="transmembrane region" description="Helical" evidence="3">
    <location>
        <begin position="139"/>
        <end position="156"/>
    </location>
</feature>
<evidence type="ECO:0000313" key="5">
    <source>
        <dbReference type="Proteomes" id="UP000029445"/>
    </source>
</evidence>
<gene>
    <name evidence="4" type="ORF">CNBG_3616</name>
</gene>
<dbReference type="AlphaFoldDB" id="A0A095EKV1"/>
<dbReference type="PANTHER" id="PTHR12042">
    <property type="entry name" value="LACTOSYLCERAMIDE 4-ALPHA-GALACTOSYLTRANSFERASE ALPHA- 1,4-GALACTOSYLTRANSFERASE"/>
    <property type="match status" value="1"/>
</dbReference>
<dbReference type="InterPro" id="IPR029044">
    <property type="entry name" value="Nucleotide-diphossugar_trans"/>
</dbReference>
<feature type="compositionally biased region" description="Polar residues" evidence="2">
    <location>
        <begin position="21"/>
        <end position="35"/>
    </location>
</feature>
<protein>
    <recommendedName>
        <fullName evidence="6">Glycosyltransferase family 32 protein</fullName>
    </recommendedName>
</protein>
<sequence>MENSSVDSDAASTHTRPEAQWNPSTASTYLASSAEQEVENHPYRQPGPAILNIQNQNVHSYTPYNSDTFNVARSRRKSVSAGSLGADDQNGENDLLQSSYKSKRQARGSFSLPFHGGRRRIQPSGCFPSLRRGGRRSKYISLLLLVSALIYAIILWRRMYEIQIEFSIFSKKWVASEIDSLEPLRGCFSPSLISPQYNLTKHLAPRRHMLSAGVSLKRGMSCYDFASTIQPFPDAPLEHVYYHTYWRADLLPFGERQTATFLSFLATQPLSHSTLILWTNGANVLRANPHVAPFLKRWGEYIQVREVDLDVLTQGTELAPILGNNGGQKGIFDERAWVDGDAVRLLVLWNYGGIWMDMDQLLTRDLHPLTEEEWVTQWDCYDKPYFSLNGALMHFQPFSPYLCEAFHIMASSPLPKPNTFTWGSHLYAKLHRHLIAANKRPFAVLPWCFSDPRNCRLDNRFPDPFAPDPPTFAGIPWSSSQDGGHGGKSGRELLEEKSSHVYSIHLHNQWSKSFPTGGWVERLLDGYKAQVERVERYAEAAGLVRDERVVLE</sequence>
<dbReference type="Gene3D" id="3.90.550.20">
    <property type="match status" value="1"/>
</dbReference>
<dbReference type="HOGENOM" id="CLU_493478_0_0_1"/>
<dbReference type="SUPFAM" id="SSF53448">
    <property type="entry name" value="Nucleotide-diphospho-sugar transferases"/>
    <property type="match status" value="1"/>
</dbReference>
<dbReference type="GeneID" id="88179889"/>
<accession>A0A095EKV1</accession>
<dbReference type="InterPro" id="IPR051981">
    <property type="entry name" value="Glycosyltransf_32"/>
</dbReference>
<dbReference type="VEuPathDB" id="FungiDB:CNBG_3616"/>
<feature type="region of interest" description="Disordered" evidence="2">
    <location>
        <begin position="1"/>
        <end position="49"/>
    </location>
</feature>
<dbReference type="GO" id="GO:0016020">
    <property type="term" value="C:membrane"/>
    <property type="evidence" value="ECO:0007669"/>
    <property type="project" value="GOC"/>
</dbReference>
<keyword evidence="3" id="KW-0812">Transmembrane</keyword>
<keyword evidence="5" id="KW-1185">Reference proteome</keyword>
<evidence type="ECO:0000256" key="2">
    <source>
        <dbReference type="SAM" id="MobiDB-lite"/>
    </source>
</evidence>
<dbReference type="Pfam" id="PF04488">
    <property type="entry name" value="Gly_transf_sug"/>
    <property type="match status" value="1"/>
</dbReference>
<dbReference type="Proteomes" id="UP000029445">
    <property type="component" value="Chromosome 1"/>
</dbReference>
<dbReference type="KEGG" id="cdeu:CNBG_3616"/>
<evidence type="ECO:0000313" key="4">
    <source>
        <dbReference type="EMBL" id="KGB77778.1"/>
    </source>
</evidence>
<evidence type="ECO:0000256" key="1">
    <source>
        <dbReference type="ARBA" id="ARBA00009003"/>
    </source>
</evidence>
<dbReference type="EMBL" id="CP025759">
    <property type="protein sequence ID" value="KGB77778.1"/>
    <property type="molecule type" value="Genomic_DNA"/>
</dbReference>
<dbReference type="OrthoDB" id="409543at2759"/>
<organism evidence="4 5">
    <name type="scientific">Cryptococcus deuterogattii (strain R265)</name>
    <name type="common">Cryptococcus gattii VGII (strain R265)</name>
    <dbReference type="NCBI Taxonomy" id="294750"/>
    <lineage>
        <taxon>Eukaryota</taxon>
        <taxon>Fungi</taxon>
        <taxon>Dikarya</taxon>
        <taxon>Basidiomycota</taxon>
        <taxon>Agaricomycotina</taxon>
        <taxon>Tremellomycetes</taxon>
        <taxon>Tremellales</taxon>
        <taxon>Cryptococcaceae</taxon>
        <taxon>Cryptococcus</taxon>
        <taxon>Cryptococcus gattii species complex</taxon>
    </lineage>
</organism>
<dbReference type="RefSeq" id="XP_062883569.1">
    <property type="nucleotide sequence ID" value="XM_063027614.1"/>
</dbReference>
<comment type="similarity">
    <text evidence="1">Belongs to the glycosyltransferase 32 family.</text>
</comment>
<evidence type="ECO:0000256" key="3">
    <source>
        <dbReference type="SAM" id="Phobius"/>
    </source>
</evidence>
<feature type="compositionally biased region" description="Polar residues" evidence="2">
    <location>
        <begin position="1"/>
        <end position="14"/>
    </location>
</feature>
<dbReference type="GO" id="GO:0016758">
    <property type="term" value="F:hexosyltransferase activity"/>
    <property type="evidence" value="ECO:0007669"/>
    <property type="project" value="TreeGrafter"/>
</dbReference>
<dbReference type="STRING" id="294750.A0A095EKV1"/>
<evidence type="ECO:0008006" key="6">
    <source>
        <dbReference type="Google" id="ProtNLM"/>
    </source>
</evidence>
<reference evidence="4 5" key="2">
    <citation type="journal article" date="2018" name="Proc. Natl. Acad. Sci.">
        <title>RNAi is a critical determinant of centromere evolution in closely related fungi.</title>
        <authorList>
            <person name="Yadav V."/>
            <person name="Sun S."/>
            <person name="Billmyre R.B."/>
            <person name="Thimmappa B.C."/>
            <person name="Shea T."/>
            <person name="Lintner R."/>
            <person name="Bakkeren G."/>
            <person name="Cuomo C.A."/>
            <person name="Heitman J."/>
            <person name="Sanyal K."/>
        </authorList>
    </citation>
    <scope>NUCLEOTIDE SEQUENCE [LARGE SCALE GENOMIC DNA]</scope>
    <source>
        <strain evidence="4 5">R265</strain>
    </source>
</reference>
<keyword evidence="3" id="KW-0472">Membrane</keyword>
<keyword evidence="3" id="KW-1133">Transmembrane helix</keyword>
<proteinExistence type="inferred from homology"/>
<dbReference type="GO" id="GO:0006688">
    <property type="term" value="P:glycosphingolipid biosynthetic process"/>
    <property type="evidence" value="ECO:0007669"/>
    <property type="project" value="TreeGrafter"/>
</dbReference>
<dbReference type="OMA" id="RQEWMIK"/>
<name>A0A095EKV1_CRYD2</name>
<reference evidence="4 5" key="1">
    <citation type="journal article" date="2011" name="MBio">
        <title>Genome variation in Cryptococcus gattii, an emerging pathogen of immunocompetent hosts.</title>
        <authorList>
            <person name="D'Souza C.A."/>
            <person name="Kronstad J.W."/>
            <person name="Taylor G."/>
            <person name="Warren R."/>
            <person name="Yuen M."/>
            <person name="Hu G."/>
            <person name="Jung W.H."/>
            <person name="Sham A."/>
            <person name="Kidd S.E."/>
            <person name="Tangen K."/>
            <person name="Lee N."/>
            <person name="Zeilmaker T."/>
            <person name="Sawkins J."/>
            <person name="McVicker G."/>
            <person name="Shah S."/>
            <person name="Gnerre S."/>
            <person name="Griggs A."/>
            <person name="Zeng Q."/>
            <person name="Bartlett K."/>
            <person name="Li W."/>
            <person name="Wang X."/>
            <person name="Heitman J."/>
            <person name="Stajich J.E."/>
            <person name="Fraser J.A."/>
            <person name="Meyer W."/>
            <person name="Carter D."/>
            <person name="Schein J."/>
            <person name="Krzywinski M."/>
            <person name="Kwon-Chung K.J."/>
            <person name="Varma A."/>
            <person name="Wang J."/>
            <person name="Brunham R."/>
            <person name="Fyfe M."/>
            <person name="Ouellette B.F."/>
            <person name="Siddiqui A."/>
            <person name="Marra M."/>
            <person name="Jones S."/>
            <person name="Holt R."/>
            <person name="Birren B.W."/>
            <person name="Galagan J.E."/>
            <person name="Cuomo C.A."/>
        </authorList>
    </citation>
    <scope>NUCLEOTIDE SEQUENCE [LARGE SCALE GENOMIC DNA]</scope>
    <source>
        <strain evidence="4 5">R265</strain>
    </source>
</reference>
<dbReference type="PANTHER" id="PTHR12042:SF21">
    <property type="entry name" value="ALPHA1,4-GALACTOSYLTRANSFERASE 1-RELATED"/>
    <property type="match status" value="1"/>
</dbReference>